<evidence type="ECO:0000313" key="4">
    <source>
        <dbReference type="EMBL" id="MFC0409647.1"/>
    </source>
</evidence>
<accession>A0ABV6JV99</accession>
<feature type="region of interest" description="Disordered" evidence="1">
    <location>
        <begin position="330"/>
        <end position="354"/>
    </location>
</feature>
<proteinExistence type="predicted"/>
<dbReference type="PANTHER" id="PTHR36698:SF2">
    <property type="entry name" value="MCE_MLAD DOMAIN-CONTAINING PROTEIN"/>
    <property type="match status" value="1"/>
</dbReference>
<gene>
    <name evidence="4" type="ORF">ACFFGY_15445</name>
</gene>
<organism evidence="4 5">
    <name type="scientific">Roseomonas elaeocarpi</name>
    <dbReference type="NCBI Taxonomy" id="907779"/>
    <lineage>
        <taxon>Bacteria</taxon>
        <taxon>Pseudomonadati</taxon>
        <taxon>Pseudomonadota</taxon>
        <taxon>Alphaproteobacteria</taxon>
        <taxon>Acetobacterales</taxon>
        <taxon>Roseomonadaceae</taxon>
        <taxon>Roseomonas</taxon>
    </lineage>
</organism>
<keyword evidence="5" id="KW-1185">Reference proteome</keyword>
<dbReference type="InterPro" id="IPR003399">
    <property type="entry name" value="Mce/MlaD"/>
</dbReference>
<dbReference type="RefSeq" id="WP_377045395.1">
    <property type="nucleotide sequence ID" value="NZ_JBHLUN010000010.1"/>
</dbReference>
<comment type="caution">
    <text evidence="4">The sequence shown here is derived from an EMBL/GenBank/DDBJ whole genome shotgun (WGS) entry which is preliminary data.</text>
</comment>
<dbReference type="EMBL" id="JBHLUN010000010">
    <property type="protein sequence ID" value="MFC0409647.1"/>
    <property type="molecule type" value="Genomic_DNA"/>
</dbReference>
<keyword evidence="2" id="KW-1133">Transmembrane helix</keyword>
<dbReference type="Pfam" id="PF02470">
    <property type="entry name" value="MlaD"/>
    <property type="match status" value="1"/>
</dbReference>
<evidence type="ECO:0000256" key="2">
    <source>
        <dbReference type="SAM" id="Phobius"/>
    </source>
</evidence>
<feature type="transmembrane region" description="Helical" evidence="2">
    <location>
        <begin position="13"/>
        <end position="35"/>
    </location>
</feature>
<dbReference type="PANTHER" id="PTHR36698">
    <property type="entry name" value="BLL5892 PROTEIN"/>
    <property type="match status" value="1"/>
</dbReference>
<sequence>MAQAPAGARNTRLYLRVGLLILVGAVLAVGFVLFFTAGRLNRNAEVFESYFRESVQGLDVGAAVRYRGVQIGRVTEITLANAVYRSPEGRPFQSAFQLVVVRYAIDTARLGSEDLNIERAVQLGYRTRLASAGLTGGVYLETDFVDPARYPPETLPWTPEHPVVPSMPSTVAQVQDAAQNLLGRLQDLPVEDVLRNVNGLLTDLRAQAKDGDAAQTLHETAELARTLNQAVQGADLPGLVAELRGTATDLRGTLNGRDVRETLRSVREATAQLNAAMTKLPAAIGSLEGTARAARGATTDVNADLAPILRDLRSVTANLRDTTDALRRAPSQAILGSPPPVPAWAQRGATEGRR</sequence>
<evidence type="ECO:0000259" key="3">
    <source>
        <dbReference type="Pfam" id="PF02470"/>
    </source>
</evidence>
<protein>
    <submittedName>
        <fullName evidence="4">MlaD family protein</fullName>
    </submittedName>
</protein>
<name>A0ABV6JV99_9PROT</name>
<keyword evidence="2" id="KW-0472">Membrane</keyword>
<reference evidence="4 5" key="1">
    <citation type="submission" date="2024-09" db="EMBL/GenBank/DDBJ databases">
        <authorList>
            <person name="Sun Q."/>
            <person name="Mori K."/>
        </authorList>
    </citation>
    <scope>NUCLEOTIDE SEQUENCE [LARGE SCALE GENOMIC DNA]</scope>
    <source>
        <strain evidence="4 5">TBRC 5777</strain>
    </source>
</reference>
<evidence type="ECO:0000256" key="1">
    <source>
        <dbReference type="SAM" id="MobiDB-lite"/>
    </source>
</evidence>
<evidence type="ECO:0000313" key="5">
    <source>
        <dbReference type="Proteomes" id="UP001589865"/>
    </source>
</evidence>
<dbReference type="Proteomes" id="UP001589865">
    <property type="component" value="Unassembled WGS sequence"/>
</dbReference>
<feature type="domain" description="Mce/MlaD" evidence="3">
    <location>
        <begin position="54"/>
        <end position="142"/>
    </location>
</feature>
<keyword evidence="2" id="KW-0812">Transmembrane</keyword>